<name>A0ABR0WVF4_REHGL</name>
<dbReference type="PANTHER" id="PTHR11945">
    <property type="entry name" value="MADS BOX PROTEIN"/>
    <property type="match status" value="1"/>
</dbReference>
<evidence type="ECO:0000256" key="3">
    <source>
        <dbReference type="ARBA" id="ARBA00023125"/>
    </source>
</evidence>
<evidence type="ECO:0000256" key="1">
    <source>
        <dbReference type="ARBA" id="ARBA00004123"/>
    </source>
</evidence>
<proteinExistence type="predicted"/>
<dbReference type="InterPro" id="IPR002100">
    <property type="entry name" value="TF_MADSbox"/>
</dbReference>
<dbReference type="Pfam" id="PF00319">
    <property type="entry name" value="SRF-TF"/>
    <property type="match status" value="1"/>
</dbReference>
<evidence type="ECO:0000313" key="7">
    <source>
        <dbReference type="EMBL" id="KAK6151472.1"/>
    </source>
</evidence>
<evidence type="ECO:0000256" key="2">
    <source>
        <dbReference type="ARBA" id="ARBA00023015"/>
    </source>
</evidence>
<keyword evidence="2" id="KW-0805">Transcription regulation</keyword>
<reference evidence="7 8" key="1">
    <citation type="journal article" date="2021" name="Comput. Struct. Biotechnol. J.">
        <title>De novo genome assembly of the potent medicinal plant Rehmannia glutinosa using nanopore technology.</title>
        <authorList>
            <person name="Ma L."/>
            <person name="Dong C."/>
            <person name="Song C."/>
            <person name="Wang X."/>
            <person name="Zheng X."/>
            <person name="Niu Y."/>
            <person name="Chen S."/>
            <person name="Feng W."/>
        </authorList>
    </citation>
    <scope>NUCLEOTIDE SEQUENCE [LARGE SCALE GENOMIC DNA]</scope>
    <source>
        <strain evidence="7">DH-2019</strain>
    </source>
</reference>
<dbReference type="PRINTS" id="PR00404">
    <property type="entry name" value="MADSDOMAIN"/>
</dbReference>
<dbReference type="Proteomes" id="UP001318860">
    <property type="component" value="Unassembled WGS sequence"/>
</dbReference>
<dbReference type="SMART" id="SM00432">
    <property type="entry name" value="MADS"/>
    <property type="match status" value="1"/>
</dbReference>
<protein>
    <recommendedName>
        <fullName evidence="6">MADS-box domain-containing protein</fullName>
    </recommendedName>
</protein>
<evidence type="ECO:0000256" key="4">
    <source>
        <dbReference type="ARBA" id="ARBA00023163"/>
    </source>
</evidence>
<feature type="domain" description="MADS-box" evidence="6">
    <location>
        <begin position="1"/>
        <end position="44"/>
    </location>
</feature>
<gene>
    <name evidence="7" type="ORF">DH2020_014107</name>
</gene>
<keyword evidence="5" id="KW-0539">Nucleus</keyword>
<keyword evidence="4" id="KW-0804">Transcription</keyword>
<dbReference type="PROSITE" id="PS50066">
    <property type="entry name" value="MADS_BOX_2"/>
    <property type="match status" value="1"/>
</dbReference>
<dbReference type="PANTHER" id="PTHR11945:SF629">
    <property type="entry name" value="OS02G0164450 PROTEIN"/>
    <property type="match status" value="1"/>
</dbReference>
<comment type="subcellular location">
    <subcellularLocation>
        <location evidence="1">Nucleus</location>
    </subcellularLocation>
</comment>
<comment type="caution">
    <text evidence="7">The sequence shown here is derived from an EMBL/GenBank/DDBJ whole genome shotgun (WGS) entry which is preliminary data.</text>
</comment>
<keyword evidence="3" id="KW-0238">DNA-binding</keyword>
<organism evidence="7 8">
    <name type="scientific">Rehmannia glutinosa</name>
    <name type="common">Chinese foxglove</name>
    <dbReference type="NCBI Taxonomy" id="99300"/>
    <lineage>
        <taxon>Eukaryota</taxon>
        <taxon>Viridiplantae</taxon>
        <taxon>Streptophyta</taxon>
        <taxon>Embryophyta</taxon>
        <taxon>Tracheophyta</taxon>
        <taxon>Spermatophyta</taxon>
        <taxon>Magnoliopsida</taxon>
        <taxon>eudicotyledons</taxon>
        <taxon>Gunneridae</taxon>
        <taxon>Pentapetalae</taxon>
        <taxon>asterids</taxon>
        <taxon>lamiids</taxon>
        <taxon>Lamiales</taxon>
        <taxon>Orobanchaceae</taxon>
        <taxon>Rehmannieae</taxon>
        <taxon>Rehmannia</taxon>
    </lineage>
</organism>
<keyword evidence="8" id="KW-1185">Reference proteome</keyword>
<evidence type="ECO:0000259" key="6">
    <source>
        <dbReference type="PROSITE" id="PS50066"/>
    </source>
</evidence>
<dbReference type="Gene3D" id="3.40.1810.10">
    <property type="entry name" value="Transcription factor, MADS-box"/>
    <property type="match status" value="1"/>
</dbReference>
<dbReference type="InterPro" id="IPR036879">
    <property type="entry name" value="TF_MADSbox_sf"/>
</dbReference>
<dbReference type="EMBL" id="JABTTQ020000007">
    <property type="protein sequence ID" value="KAK6151472.1"/>
    <property type="molecule type" value="Genomic_DNA"/>
</dbReference>
<evidence type="ECO:0000256" key="5">
    <source>
        <dbReference type="ARBA" id="ARBA00023242"/>
    </source>
</evidence>
<dbReference type="SUPFAM" id="SSF55455">
    <property type="entry name" value="SRF-like"/>
    <property type="match status" value="1"/>
</dbReference>
<sequence length="121" mass="13711">MVTFSKRRAGLFKKARELSVLCGAEIAIVVLSRKEKVFTSGHPASIMSSIVSHGSQCEHDHEEGRNSNINCERDLFWWNKDVDKMGLEELQEFMGALEELKEMVKKKVDDEEVKNKSCHGG</sequence>
<accession>A0ABR0WVF4</accession>
<evidence type="ECO:0000313" key="8">
    <source>
        <dbReference type="Proteomes" id="UP001318860"/>
    </source>
</evidence>